<reference evidence="6 7" key="1">
    <citation type="submission" date="2020-04" db="EMBL/GenBank/DDBJ databases">
        <authorList>
            <person name="De Canck E."/>
        </authorList>
    </citation>
    <scope>NUCLEOTIDE SEQUENCE [LARGE SCALE GENOMIC DNA]</scope>
    <source>
        <strain evidence="6 7">LMG 29739</strain>
    </source>
</reference>
<comment type="similarity">
    <text evidence="1">Belongs to the LysR transcriptional regulatory family.</text>
</comment>
<evidence type="ECO:0000256" key="2">
    <source>
        <dbReference type="ARBA" id="ARBA00023015"/>
    </source>
</evidence>
<dbReference type="InterPro" id="IPR036390">
    <property type="entry name" value="WH_DNA-bd_sf"/>
</dbReference>
<dbReference type="InterPro" id="IPR000847">
    <property type="entry name" value="LysR_HTH_N"/>
</dbReference>
<evidence type="ECO:0000259" key="5">
    <source>
        <dbReference type="PROSITE" id="PS50931"/>
    </source>
</evidence>
<dbReference type="PROSITE" id="PS50931">
    <property type="entry name" value="HTH_LYSR"/>
    <property type="match status" value="1"/>
</dbReference>
<dbReference type="RefSeq" id="WP_175109905.1">
    <property type="nucleotide sequence ID" value="NZ_CADIKF010000006.1"/>
</dbReference>
<dbReference type="SUPFAM" id="SSF53850">
    <property type="entry name" value="Periplasmic binding protein-like II"/>
    <property type="match status" value="1"/>
</dbReference>
<evidence type="ECO:0000313" key="7">
    <source>
        <dbReference type="Proteomes" id="UP000494329"/>
    </source>
</evidence>
<dbReference type="EMBL" id="CADIKF010000006">
    <property type="protein sequence ID" value="CAB3751070.1"/>
    <property type="molecule type" value="Genomic_DNA"/>
</dbReference>
<dbReference type="InterPro" id="IPR058163">
    <property type="entry name" value="LysR-type_TF_proteobact-type"/>
</dbReference>
<feature type="domain" description="HTH lysR-type" evidence="5">
    <location>
        <begin position="7"/>
        <end position="64"/>
    </location>
</feature>
<keyword evidence="2" id="KW-0805">Transcription regulation</keyword>
<protein>
    <submittedName>
        <fullName evidence="6">HTH-type transcriptional regulator PgrR</fullName>
    </submittedName>
</protein>
<keyword evidence="3" id="KW-0238">DNA-binding</keyword>
<dbReference type="PANTHER" id="PTHR30537:SF72">
    <property type="entry name" value="LYSR FAMILY TRANSCRIPTIONAL REGULATOR"/>
    <property type="match status" value="1"/>
</dbReference>
<dbReference type="InterPro" id="IPR005119">
    <property type="entry name" value="LysR_subst-bd"/>
</dbReference>
<dbReference type="SUPFAM" id="SSF46785">
    <property type="entry name" value="Winged helix' DNA-binding domain"/>
    <property type="match status" value="1"/>
</dbReference>
<dbReference type="Gene3D" id="1.10.10.10">
    <property type="entry name" value="Winged helix-like DNA-binding domain superfamily/Winged helix DNA-binding domain"/>
    <property type="match status" value="1"/>
</dbReference>
<dbReference type="GO" id="GO:0006351">
    <property type="term" value="P:DNA-templated transcription"/>
    <property type="evidence" value="ECO:0007669"/>
    <property type="project" value="TreeGrafter"/>
</dbReference>
<dbReference type="Pfam" id="PF00126">
    <property type="entry name" value="HTH_1"/>
    <property type="match status" value="1"/>
</dbReference>
<dbReference type="FunFam" id="1.10.10.10:FF:000001">
    <property type="entry name" value="LysR family transcriptional regulator"/>
    <property type="match status" value="1"/>
</dbReference>
<accession>A0A6J5D9U1</accession>
<dbReference type="AlphaFoldDB" id="A0A6J5D9U1"/>
<dbReference type="InterPro" id="IPR036388">
    <property type="entry name" value="WH-like_DNA-bd_sf"/>
</dbReference>
<dbReference type="GO" id="GO:0003700">
    <property type="term" value="F:DNA-binding transcription factor activity"/>
    <property type="evidence" value="ECO:0007669"/>
    <property type="project" value="InterPro"/>
</dbReference>
<keyword evidence="7" id="KW-1185">Reference proteome</keyword>
<dbReference type="PANTHER" id="PTHR30537">
    <property type="entry name" value="HTH-TYPE TRANSCRIPTIONAL REGULATOR"/>
    <property type="match status" value="1"/>
</dbReference>
<evidence type="ECO:0000256" key="3">
    <source>
        <dbReference type="ARBA" id="ARBA00023125"/>
    </source>
</evidence>
<dbReference type="Proteomes" id="UP000494329">
    <property type="component" value="Unassembled WGS sequence"/>
</dbReference>
<keyword evidence="4" id="KW-0804">Transcription</keyword>
<organism evidence="6 7">
    <name type="scientific">Paraburkholderia solisilvae</name>
    <dbReference type="NCBI Taxonomy" id="624376"/>
    <lineage>
        <taxon>Bacteria</taxon>
        <taxon>Pseudomonadati</taxon>
        <taxon>Pseudomonadota</taxon>
        <taxon>Betaproteobacteria</taxon>
        <taxon>Burkholderiales</taxon>
        <taxon>Burkholderiaceae</taxon>
        <taxon>Paraburkholderia</taxon>
    </lineage>
</organism>
<sequence>MAERGEPSVSDIACFVAVAQTGSFTRAGEELGTSKSNVGKAVQRLEARLGTRLFQRTTRAVRLTEDGETYLLAAQAALDGLREAEQQLAARRSEPIGRVRLDLPAGFGRLLLPAFETLRRKHPKITLEVALTDRMSDPVGEGWDIVVRIGELPVDSEMTVRKLCDLKLGLYAAPAYLARKGPVDTIADLAAHDAVVFRGPGGRLRPWALQDGTHRRELSMPSTLVLADGQALVDAAIAGCGIAQIFDRVALPHLHAGRLVHLLPHAAVDGPPVHAIIPLGQKMTARTRAVLNHLAESLREPPHR</sequence>
<dbReference type="GO" id="GO:0043565">
    <property type="term" value="F:sequence-specific DNA binding"/>
    <property type="evidence" value="ECO:0007669"/>
    <property type="project" value="TreeGrafter"/>
</dbReference>
<gene>
    <name evidence="6" type="primary">pgrR_9</name>
    <name evidence="6" type="ORF">LMG29739_01217</name>
</gene>
<name>A0A6J5D9U1_9BURK</name>
<evidence type="ECO:0000256" key="4">
    <source>
        <dbReference type="ARBA" id="ARBA00023163"/>
    </source>
</evidence>
<dbReference type="Pfam" id="PF03466">
    <property type="entry name" value="LysR_substrate"/>
    <property type="match status" value="1"/>
</dbReference>
<proteinExistence type="inferred from homology"/>
<evidence type="ECO:0000256" key="1">
    <source>
        <dbReference type="ARBA" id="ARBA00009437"/>
    </source>
</evidence>
<dbReference type="Gene3D" id="3.40.190.290">
    <property type="match status" value="1"/>
</dbReference>
<dbReference type="CDD" id="cd08422">
    <property type="entry name" value="PBP2_CrgA_like"/>
    <property type="match status" value="1"/>
</dbReference>
<evidence type="ECO:0000313" key="6">
    <source>
        <dbReference type="EMBL" id="CAB3751070.1"/>
    </source>
</evidence>